<dbReference type="EMBL" id="KL142374">
    <property type="protein sequence ID" value="KDR78703.1"/>
    <property type="molecule type" value="Genomic_DNA"/>
</dbReference>
<keyword evidence="3" id="KW-1133">Transmembrane helix</keyword>
<evidence type="ECO:0000256" key="6">
    <source>
        <dbReference type="ARBA" id="ARBA00034303"/>
    </source>
</evidence>
<keyword evidence="5" id="KW-0539">Nucleus</keyword>
<accession>A0A067TI95</accession>
<dbReference type="GO" id="GO:0005640">
    <property type="term" value="C:nuclear outer membrane"/>
    <property type="evidence" value="ECO:0007669"/>
    <property type="project" value="UniProtKB-SubCell"/>
</dbReference>
<keyword evidence="8" id="KW-1185">Reference proteome</keyword>
<dbReference type="InterPro" id="IPR008547">
    <property type="entry name" value="DUF829_TMEM53"/>
</dbReference>
<evidence type="ECO:0000256" key="1">
    <source>
        <dbReference type="ARBA" id="ARBA00007387"/>
    </source>
</evidence>
<keyword evidence="4" id="KW-0472">Membrane</keyword>
<evidence type="ECO:0000313" key="8">
    <source>
        <dbReference type="Proteomes" id="UP000027222"/>
    </source>
</evidence>
<dbReference type="AlphaFoldDB" id="A0A067TI95"/>
<comment type="subcellular location">
    <subcellularLocation>
        <location evidence="6">Nucleus outer membrane</location>
        <topology evidence="6">Single-pass membrane protein</topology>
    </subcellularLocation>
</comment>
<organism evidence="7 8">
    <name type="scientific">Galerina marginata (strain CBS 339.88)</name>
    <dbReference type="NCBI Taxonomy" id="685588"/>
    <lineage>
        <taxon>Eukaryota</taxon>
        <taxon>Fungi</taxon>
        <taxon>Dikarya</taxon>
        <taxon>Basidiomycota</taxon>
        <taxon>Agaricomycotina</taxon>
        <taxon>Agaricomycetes</taxon>
        <taxon>Agaricomycetidae</taxon>
        <taxon>Agaricales</taxon>
        <taxon>Agaricineae</taxon>
        <taxon>Strophariaceae</taxon>
        <taxon>Galerina</taxon>
    </lineage>
</organism>
<dbReference type="InterPro" id="IPR029058">
    <property type="entry name" value="AB_hydrolase_fold"/>
</dbReference>
<dbReference type="HOGENOM" id="CLU_036503_0_1_1"/>
<evidence type="ECO:0000256" key="4">
    <source>
        <dbReference type="ARBA" id="ARBA00023136"/>
    </source>
</evidence>
<reference evidence="8" key="1">
    <citation type="journal article" date="2014" name="Proc. Natl. Acad. Sci. U.S.A.">
        <title>Extensive sampling of basidiomycete genomes demonstrates inadequacy of the white-rot/brown-rot paradigm for wood decay fungi.</title>
        <authorList>
            <person name="Riley R."/>
            <person name="Salamov A.A."/>
            <person name="Brown D.W."/>
            <person name="Nagy L.G."/>
            <person name="Floudas D."/>
            <person name="Held B.W."/>
            <person name="Levasseur A."/>
            <person name="Lombard V."/>
            <person name="Morin E."/>
            <person name="Otillar R."/>
            <person name="Lindquist E.A."/>
            <person name="Sun H."/>
            <person name="LaButti K.M."/>
            <person name="Schmutz J."/>
            <person name="Jabbour D."/>
            <person name="Luo H."/>
            <person name="Baker S.E."/>
            <person name="Pisabarro A.G."/>
            <person name="Walton J.D."/>
            <person name="Blanchette R.A."/>
            <person name="Henrissat B."/>
            <person name="Martin F."/>
            <person name="Cullen D."/>
            <person name="Hibbett D.S."/>
            <person name="Grigoriev I.V."/>
        </authorList>
    </citation>
    <scope>NUCLEOTIDE SEQUENCE [LARGE SCALE GENOMIC DNA]</scope>
    <source>
        <strain evidence="8">CBS 339.88</strain>
    </source>
</reference>
<protein>
    <recommendedName>
        <fullName evidence="9">Transmembrane protein 53</fullName>
    </recommendedName>
</protein>
<dbReference type="Proteomes" id="UP000027222">
    <property type="component" value="Unassembled WGS sequence"/>
</dbReference>
<dbReference type="OrthoDB" id="77878at2759"/>
<dbReference type="PANTHER" id="PTHR12265:SF30">
    <property type="entry name" value="TRANSMEMBRANE PROTEIN 53"/>
    <property type="match status" value="1"/>
</dbReference>
<keyword evidence="2" id="KW-0812">Transmembrane</keyword>
<dbReference type="Pfam" id="PF05705">
    <property type="entry name" value="DUF829"/>
    <property type="match status" value="1"/>
</dbReference>
<comment type="similarity">
    <text evidence="1">Belongs to the TMEM53 family.</text>
</comment>
<dbReference type="SUPFAM" id="SSF53474">
    <property type="entry name" value="alpha/beta-Hydrolases"/>
    <property type="match status" value="1"/>
</dbReference>
<sequence>MADSGVRDTGLISIGKGIYLHKPLHNANHLENLNSKGRSQLAESLQPPTFILIFTWMGAKVPHLLKYSNVYSEIYPESTQIIVRSEPSFFWGSKSTKEAHLQPVVEALELLGCLPPVLNCSKLVREATIEPILPYPAPRVLVHAFSNGGSWQLSTLGDILSCRARSSQYATVKFLPTALVLDSCPGHGGINGTLRAFSGVIRSPILRGVAKFVIRLIYLYVALRRKFSFSRPRTALDHMKARLQSVDLLPWFSEDTPRLYLYSMKDDVVPYHEVEKHAEQTRALGFLVTQEKFADSPHVAHAKVYPQQYWGAIQTLWESASRVKEVTTSDG</sequence>
<evidence type="ECO:0000256" key="2">
    <source>
        <dbReference type="ARBA" id="ARBA00022692"/>
    </source>
</evidence>
<name>A0A067TI95_GALM3</name>
<evidence type="ECO:0000256" key="3">
    <source>
        <dbReference type="ARBA" id="ARBA00022989"/>
    </source>
</evidence>
<proteinExistence type="inferred from homology"/>
<evidence type="ECO:0008006" key="9">
    <source>
        <dbReference type="Google" id="ProtNLM"/>
    </source>
</evidence>
<evidence type="ECO:0000313" key="7">
    <source>
        <dbReference type="EMBL" id="KDR78703.1"/>
    </source>
</evidence>
<dbReference type="PANTHER" id="PTHR12265">
    <property type="entry name" value="TRANSMEMBRANE PROTEIN 53"/>
    <property type="match status" value="1"/>
</dbReference>
<gene>
    <name evidence="7" type="ORF">GALMADRAFT_244205</name>
</gene>
<evidence type="ECO:0000256" key="5">
    <source>
        <dbReference type="ARBA" id="ARBA00023242"/>
    </source>
</evidence>